<feature type="transmembrane region" description="Helical" evidence="1">
    <location>
        <begin position="229"/>
        <end position="248"/>
    </location>
</feature>
<accession>A0A4P7UHX2</accession>
<feature type="transmembrane region" description="Helical" evidence="1">
    <location>
        <begin position="178"/>
        <end position="196"/>
    </location>
</feature>
<gene>
    <name evidence="3" type="ORF">DDIC_04265</name>
</gene>
<organism evidence="3 4">
    <name type="scientific">Desulfovibrio desulfuricans</name>
    <dbReference type="NCBI Taxonomy" id="876"/>
    <lineage>
        <taxon>Bacteria</taxon>
        <taxon>Pseudomonadati</taxon>
        <taxon>Thermodesulfobacteriota</taxon>
        <taxon>Desulfovibrionia</taxon>
        <taxon>Desulfovibrionales</taxon>
        <taxon>Desulfovibrionaceae</taxon>
        <taxon>Desulfovibrio</taxon>
    </lineage>
</organism>
<proteinExistence type="predicted"/>
<sequence length="249" mass="26970">MYPKRVVLACLARTGCINAATTARGMQQIGLAFVLEPALRELYPEPADFARAMGRYAGHSNTHPFMIPLFVGILLSLEQAIAKGSLPEAALNSVRETLATTLSALGDSFFSGTLLPLWSLLSVSLLLAGFTSLAVMLAIGLFCALLLFRAICFISGLRYGLATLVQLRRLNLINWVDRLKMINAALAALVIWHLPLSRIKPFPWTAYALGAAAVLTAAWLVGYMRLPRLLLWAVTTGALILVDLGFIGM</sequence>
<dbReference type="AlphaFoldDB" id="A0A4P7UHX2"/>
<keyword evidence="1" id="KW-1133">Transmembrane helix</keyword>
<dbReference type="InterPro" id="IPR004704">
    <property type="entry name" value="PTS_IID_man"/>
</dbReference>
<keyword evidence="1" id="KW-0472">Membrane</keyword>
<dbReference type="PROSITE" id="PS51108">
    <property type="entry name" value="PTS_EIID"/>
    <property type="match status" value="1"/>
</dbReference>
<feature type="signal peptide" evidence="2">
    <location>
        <begin position="1"/>
        <end position="19"/>
    </location>
</feature>
<dbReference type="Proteomes" id="UP000297065">
    <property type="component" value="Chromosome"/>
</dbReference>
<evidence type="ECO:0000313" key="3">
    <source>
        <dbReference type="EMBL" id="QCC85107.1"/>
    </source>
</evidence>
<evidence type="ECO:0000313" key="4">
    <source>
        <dbReference type="Proteomes" id="UP000297065"/>
    </source>
</evidence>
<keyword evidence="1" id="KW-0812">Transmembrane</keyword>
<feature type="transmembrane region" description="Helical" evidence="1">
    <location>
        <begin position="133"/>
        <end position="157"/>
    </location>
</feature>
<reference evidence="3 4" key="1">
    <citation type="submission" date="2019-02" db="EMBL/GenBank/DDBJ databases">
        <title>Complete Genome Sequence of Desulfovibrio desulfuricans IC1, a Sulfonate Utilizing Anaerobe.</title>
        <authorList>
            <person name="Day L.A."/>
            <person name="De Leon K.B."/>
            <person name="Wall J.D."/>
        </authorList>
    </citation>
    <scope>NUCLEOTIDE SEQUENCE [LARGE SCALE GENOMIC DNA]</scope>
    <source>
        <strain evidence="3 4">IC1</strain>
    </source>
</reference>
<dbReference type="OrthoDB" id="9811533at2"/>
<feature type="chain" id="PRO_5020763690" evidence="2">
    <location>
        <begin position="20"/>
        <end position="249"/>
    </location>
</feature>
<dbReference type="RefSeq" id="WP_136399298.1">
    <property type="nucleotide sequence ID" value="NZ_CP036295.1"/>
</dbReference>
<evidence type="ECO:0000256" key="2">
    <source>
        <dbReference type="SAM" id="SignalP"/>
    </source>
</evidence>
<dbReference type="EMBL" id="CP036295">
    <property type="protein sequence ID" value="QCC85107.1"/>
    <property type="molecule type" value="Genomic_DNA"/>
</dbReference>
<name>A0A4P7UHX2_DESDE</name>
<dbReference type="GO" id="GO:0009401">
    <property type="term" value="P:phosphoenolpyruvate-dependent sugar phosphotransferase system"/>
    <property type="evidence" value="ECO:0007669"/>
    <property type="project" value="InterPro"/>
</dbReference>
<feature type="transmembrane region" description="Helical" evidence="1">
    <location>
        <begin position="202"/>
        <end position="222"/>
    </location>
</feature>
<dbReference type="Pfam" id="PF03613">
    <property type="entry name" value="EIID-AGA"/>
    <property type="match status" value="1"/>
</dbReference>
<evidence type="ECO:0000256" key="1">
    <source>
        <dbReference type="SAM" id="Phobius"/>
    </source>
</evidence>
<dbReference type="GO" id="GO:0016020">
    <property type="term" value="C:membrane"/>
    <property type="evidence" value="ECO:0007669"/>
    <property type="project" value="InterPro"/>
</dbReference>
<keyword evidence="2" id="KW-0732">Signal</keyword>
<feature type="transmembrane region" description="Helical" evidence="1">
    <location>
        <begin position="98"/>
        <end position="121"/>
    </location>
</feature>
<protein>
    <submittedName>
        <fullName evidence="3">PTS mannose transporter subunit IIA</fullName>
    </submittedName>
</protein>